<dbReference type="Pfam" id="PF12849">
    <property type="entry name" value="PBP_like_2"/>
    <property type="match status" value="1"/>
</dbReference>
<name>A0A975N9U6_9BRAD</name>
<evidence type="ECO:0000313" key="3">
    <source>
        <dbReference type="EMBL" id="QWG10880.1"/>
    </source>
</evidence>
<evidence type="ECO:0000313" key="4">
    <source>
        <dbReference type="Proteomes" id="UP000680839"/>
    </source>
</evidence>
<dbReference type="AlphaFoldDB" id="A0A975N9U6"/>
<reference evidence="3" key="1">
    <citation type="submission" date="2021-06" db="EMBL/GenBank/DDBJ databases">
        <title>Bradyrhizobium sp. S2-20-1 Genome sequencing.</title>
        <authorList>
            <person name="Jin L."/>
        </authorList>
    </citation>
    <scope>NUCLEOTIDE SEQUENCE</scope>
    <source>
        <strain evidence="3">S2-20-1</strain>
    </source>
</reference>
<feature type="domain" description="PBP" evidence="2">
    <location>
        <begin position="11"/>
        <end position="252"/>
    </location>
</feature>
<accession>A0A975N9U6</accession>
<protein>
    <submittedName>
        <fullName evidence="3">Substrate-binding domain-containing protein</fullName>
    </submittedName>
</protein>
<dbReference type="RefSeq" id="WP_215619810.1">
    <property type="nucleotide sequence ID" value="NZ_CP076134.1"/>
</dbReference>
<dbReference type="SUPFAM" id="SSF53850">
    <property type="entry name" value="Periplasmic binding protein-like II"/>
    <property type="match status" value="1"/>
</dbReference>
<gene>
    <name evidence="3" type="ORF">KMZ29_13890</name>
</gene>
<dbReference type="InterPro" id="IPR024370">
    <property type="entry name" value="PBP_domain"/>
</dbReference>
<dbReference type="PANTHER" id="PTHR30570:SF1">
    <property type="entry name" value="PHOSPHATE-BINDING PROTEIN PSTS"/>
    <property type="match status" value="1"/>
</dbReference>
<organism evidence="3 4">
    <name type="scientific">Bradyrhizobium sediminis</name>
    <dbReference type="NCBI Taxonomy" id="2840469"/>
    <lineage>
        <taxon>Bacteria</taxon>
        <taxon>Pseudomonadati</taxon>
        <taxon>Pseudomonadota</taxon>
        <taxon>Alphaproteobacteria</taxon>
        <taxon>Hyphomicrobiales</taxon>
        <taxon>Nitrobacteraceae</taxon>
        <taxon>Bradyrhizobium</taxon>
    </lineage>
</organism>
<evidence type="ECO:0000259" key="2">
    <source>
        <dbReference type="Pfam" id="PF12849"/>
    </source>
</evidence>
<keyword evidence="1" id="KW-0732">Signal</keyword>
<dbReference type="Gene3D" id="3.40.190.10">
    <property type="entry name" value="Periplasmic binding protein-like II"/>
    <property type="match status" value="2"/>
</dbReference>
<dbReference type="InterPro" id="IPR050811">
    <property type="entry name" value="Phosphate_ABC_transporter"/>
</dbReference>
<dbReference type="PANTHER" id="PTHR30570">
    <property type="entry name" value="PERIPLASMIC PHOSPHATE BINDING COMPONENT OF PHOSPHATE ABC TRANSPORTER"/>
    <property type="match status" value="1"/>
</dbReference>
<proteinExistence type="predicted"/>
<evidence type="ECO:0000256" key="1">
    <source>
        <dbReference type="ARBA" id="ARBA00022729"/>
    </source>
</evidence>
<dbReference type="Proteomes" id="UP000680839">
    <property type="component" value="Chromosome"/>
</dbReference>
<dbReference type="EMBL" id="CP076134">
    <property type="protein sequence ID" value="QWG10880.1"/>
    <property type="molecule type" value="Genomic_DNA"/>
</dbReference>
<sequence length="271" mass="28383">MIAAAAAGLASADRATAADTIKIGGTGAALGDMSRLADVYMQTHPDTKIVVLPRSLGGDGGIKALRAGAIDIALVIEPLSPDERAPGLTASPYAKSALAFATRLDTPFDAVTTDWVVDVYRGAVTHWPDGKPIRLVLRPSHDSDMKILYAHSDAMKQAMQAALARSGLLIADTAQAAARKLEQLEGSLGSTTLAQIQSEQTPLKLLTFDGVAPTAEMVAAGRYPLVKFFYHVTRPDASAVVRDFVSFLGSAEAAAILQKTGNVHIPNAPRG</sequence>